<dbReference type="PROSITE" id="PS00018">
    <property type="entry name" value="EF_HAND_1"/>
    <property type="match status" value="1"/>
</dbReference>
<name>A0AA86N333_9BACT</name>
<dbReference type="Proteomes" id="UP001179121">
    <property type="component" value="Chromosome"/>
</dbReference>
<evidence type="ECO:0000313" key="1">
    <source>
        <dbReference type="EMBL" id="CAI4033621.1"/>
    </source>
</evidence>
<proteinExistence type="predicted"/>
<evidence type="ECO:0008006" key="3">
    <source>
        <dbReference type="Google" id="ProtNLM"/>
    </source>
</evidence>
<accession>A0AA86N333</accession>
<reference evidence="1" key="1">
    <citation type="submission" date="2022-10" db="EMBL/GenBank/DDBJ databases">
        <authorList>
            <person name="Koch H."/>
        </authorList>
    </citation>
    <scope>NUCLEOTIDE SEQUENCE</scope>
    <source>
        <strain evidence="1">DNF</strain>
    </source>
</reference>
<organism evidence="1 2">
    <name type="scientific">Nitrospira tepida</name>
    <dbReference type="NCBI Taxonomy" id="2973512"/>
    <lineage>
        <taxon>Bacteria</taxon>
        <taxon>Pseudomonadati</taxon>
        <taxon>Nitrospirota</taxon>
        <taxon>Nitrospiria</taxon>
        <taxon>Nitrospirales</taxon>
        <taxon>Nitrospiraceae</taxon>
        <taxon>Nitrospira</taxon>
    </lineage>
</organism>
<gene>
    <name evidence="1" type="ORF">DNFV4_04062</name>
</gene>
<dbReference type="RefSeq" id="WP_289270983.1">
    <property type="nucleotide sequence ID" value="NZ_OX365700.1"/>
</dbReference>
<dbReference type="PROSITE" id="PS51257">
    <property type="entry name" value="PROKAR_LIPOPROTEIN"/>
    <property type="match status" value="1"/>
</dbReference>
<dbReference type="EMBL" id="OX365700">
    <property type="protein sequence ID" value="CAI4033621.1"/>
    <property type="molecule type" value="Genomic_DNA"/>
</dbReference>
<dbReference type="InterPro" id="IPR018247">
    <property type="entry name" value="EF_Hand_1_Ca_BS"/>
</dbReference>
<dbReference type="AlphaFoldDB" id="A0AA86N333"/>
<sequence length="623" mass="65888">MLSQRQIRLLAATSIVWALSTACDKFNVPRFSHDPVGGPVAPISVRVVLDQQLENAIFTQPVCDNQLWEGRIAEALAQNIRDAGRTRFKSTQVVAASETAASSQFPADYQVLLRLVNKDFVGKDRTGSTDQYMARIDLDLAATYQAVLPDGTVRTMGEGPLRYSDNVSIFTPRVGQAGGRCLTGGLDGTLAKASRALTDQLFAVVAQLPAGGPTSTAVAGAASSPVGAMAVPQPPGAAPMILRVSLLDDNQNHILEPGEKIGLRVDATNTGAGVITHAPLSLGGTPSLIDAFAQSGAGSQDLGPINPGATKSTVLWGRMPSSLSADRGELTVSVTPSWIDQRGTALASAPVGQTLVAAIRSGGSTIAEGQNVGGRASVSPADHNRLALVVAVRHYRDPWPGGDAKPAADPARLAASLQQKLGVSKDRLMLLEDELANRLDIEEALTRWLPERAGRETVLFVYFVGHTIVDAQTGEVYLVPYDAAPDAPLYRFLPLRRLHSHLNQLDAKLSLVFIDGSMSRVNSTSASTTPSKSKKAATAASPNWQGALDRVSNGKGLIIQFARRESQQPFQAEHFLAGFDGQSDLDQDGQVTVGELLRSLKGQAVTVPLISASSPELSIVLSR</sequence>
<dbReference type="KEGG" id="nti:DNFV4_04062"/>
<evidence type="ECO:0000313" key="2">
    <source>
        <dbReference type="Proteomes" id="UP001179121"/>
    </source>
</evidence>
<keyword evidence="2" id="KW-1185">Reference proteome</keyword>
<protein>
    <recommendedName>
        <fullName evidence="3">Caspase family p20 domain-containing protein</fullName>
    </recommendedName>
</protein>
<dbReference type="Gene3D" id="3.40.50.1460">
    <property type="match status" value="1"/>
</dbReference>